<keyword evidence="11" id="KW-1185">Reference proteome</keyword>
<dbReference type="InterPro" id="IPR041661">
    <property type="entry name" value="ZN622/Rei1/Reh1_Znf-C2H2"/>
</dbReference>
<dbReference type="Gene3D" id="3.30.160.60">
    <property type="entry name" value="Classic Zinc Finger"/>
    <property type="match status" value="2"/>
</dbReference>
<feature type="domain" description="C2H2-type" evidence="9">
    <location>
        <begin position="186"/>
        <end position="214"/>
    </location>
</feature>
<dbReference type="InterPro" id="IPR050888">
    <property type="entry name" value="ZnF_C2H2-type_TF"/>
</dbReference>
<keyword evidence="6" id="KW-0539">Nucleus</keyword>
<accession>A0A8H7SUI6</accession>
<keyword evidence="4 7" id="KW-0863">Zinc-finger</keyword>
<dbReference type="AlphaFoldDB" id="A0A8H7SUI6"/>
<evidence type="ECO:0000256" key="2">
    <source>
        <dbReference type="ARBA" id="ARBA00022723"/>
    </source>
</evidence>
<feature type="region of interest" description="Disordered" evidence="8">
    <location>
        <begin position="502"/>
        <end position="521"/>
    </location>
</feature>
<dbReference type="PROSITE" id="PS00028">
    <property type="entry name" value="ZINC_FINGER_C2H2_1"/>
    <property type="match status" value="13"/>
</dbReference>
<comment type="caution">
    <text evidence="10">The sequence shown here is derived from an EMBL/GenBank/DDBJ whole genome shotgun (WGS) entry which is preliminary data.</text>
</comment>
<dbReference type="SMART" id="SM00355">
    <property type="entry name" value="ZnF_C2H2"/>
    <property type="match status" value="16"/>
</dbReference>
<evidence type="ECO:0000256" key="4">
    <source>
        <dbReference type="ARBA" id="ARBA00022771"/>
    </source>
</evidence>
<proteinExistence type="predicted"/>
<dbReference type="EMBL" id="JAEPRE010000026">
    <property type="protein sequence ID" value="KAG2235819.1"/>
    <property type="molecule type" value="Genomic_DNA"/>
</dbReference>
<dbReference type="Proteomes" id="UP000613177">
    <property type="component" value="Unassembled WGS sequence"/>
</dbReference>
<feature type="domain" description="C2H2-type" evidence="9">
    <location>
        <begin position="617"/>
        <end position="645"/>
    </location>
</feature>
<evidence type="ECO:0000259" key="9">
    <source>
        <dbReference type="PROSITE" id="PS50157"/>
    </source>
</evidence>
<evidence type="ECO:0000256" key="8">
    <source>
        <dbReference type="SAM" id="MobiDB-lite"/>
    </source>
</evidence>
<dbReference type="PANTHER" id="PTHR24406">
    <property type="entry name" value="TRANSCRIPTIONAL REPRESSOR CTCFL-RELATED"/>
    <property type="match status" value="1"/>
</dbReference>
<dbReference type="InterPro" id="IPR013087">
    <property type="entry name" value="Znf_C2H2_type"/>
</dbReference>
<keyword evidence="3" id="KW-0677">Repeat</keyword>
<organism evidence="10 11">
    <name type="scientific">Thamnidium elegans</name>
    <dbReference type="NCBI Taxonomy" id="101142"/>
    <lineage>
        <taxon>Eukaryota</taxon>
        <taxon>Fungi</taxon>
        <taxon>Fungi incertae sedis</taxon>
        <taxon>Mucoromycota</taxon>
        <taxon>Mucoromycotina</taxon>
        <taxon>Mucoromycetes</taxon>
        <taxon>Mucorales</taxon>
        <taxon>Mucorineae</taxon>
        <taxon>Mucoraceae</taxon>
        <taxon>Thamnidium</taxon>
    </lineage>
</organism>
<evidence type="ECO:0000256" key="7">
    <source>
        <dbReference type="PROSITE-ProRule" id="PRU00042"/>
    </source>
</evidence>
<feature type="region of interest" description="Disordered" evidence="8">
    <location>
        <begin position="396"/>
        <end position="416"/>
    </location>
</feature>
<evidence type="ECO:0000313" key="10">
    <source>
        <dbReference type="EMBL" id="KAG2235819.1"/>
    </source>
</evidence>
<dbReference type="GO" id="GO:0005634">
    <property type="term" value="C:nucleus"/>
    <property type="evidence" value="ECO:0007669"/>
    <property type="project" value="UniProtKB-SubCell"/>
</dbReference>
<reference evidence="10" key="1">
    <citation type="submission" date="2021-01" db="EMBL/GenBank/DDBJ databases">
        <title>Metabolic potential, ecology and presence of endohyphal bacteria is reflected in genomic diversity of Mucoromycotina.</title>
        <authorList>
            <person name="Muszewska A."/>
            <person name="Okrasinska A."/>
            <person name="Steczkiewicz K."/>
            <person name="Drgas O."/>
            <person name="Orlowska M."/>
            <person name="Perlinska-Lenart U."/>
            <person name="Aleksandrzak-Piekarczyk T."/>
            <person name="Szatraj K."/>
            <person name="Zielenkiewicz U."/>
            <person name="Pilsyk S."/>
            <person name="Malc E."/>
            <person name="Mieczkowski P."/>
            <person name="Kruszewska J.S."/>
            <person name="Biernat P."/>
            <person name="Pawlowska J."/>
        </authorList>
    </citation>
    <scope>NUCLEOTIDE SEQUENCE</scope>
    <source>
        <strain evidence="10">WA0000018081</strain>
    </source>
</reference>
<evidence type="ECO:0000256" key="6">
    <source>
        <dbReference type="ARBA" id="ARBA00023242"/>
    </source>
</evidence>
<dbReference type="Pfam" id="PF12874">
    <property type="entry name" value="zf-met"/>
    <property type="match status" value="4"/>
</dbReference>
<protein>
    <recommendedName>
        <fullName evidence="9">C2H2-type domain-containing protein</fullName>
    </recommendedName>
</protein>
<keyword evidence="5" id="KW-0862">Zinc</keyword>
<evidence type="ECO:0000313" key="11">
    <source>
        <dbReference type="Proteomes" id="UP000613177"/>
    </source>
</evidence>
<comment type="subcellular location">
    <subcellularLocation>
        <location evidence="1">Nucleus</location>
    </subcellularLocation>
</comment>
<evidence type="ECO:0000256" key="5">
    <source>
        <dbReference type="ARBA" id="ARBA00022833"/>
    </source>
</evidence>
<feature type="domain" description="C2H2-type" evidence="9">
    <location>
        <begin position="575"/>
        <end position="603"/>
    </location>
</feature>
<feature type="domain" description="C2H2-type" evidence="9">
    <location>
        <begin position="144"/>
        <end position="172"/>
    </location>
</feature>
<name>A0A8H7SUI6_9FUNG</name>
<keyword evidence="2" id="KW-0479">Metal-binding</keyword>
<feature type="domain" description="C2H2-type" evidence="9">
    <location>
        <begin position="849"/>
        <end position="877"/>
    </location>
</feature>
<dbReference type="PROSITE" id="PS50157">
    <property type="entry name" value="ZINC_FINGER_C2H2_2"/>
    <property type="match status" value="6"/>
</dbReference>
<gene>
    <name evidence="10" type="ORF">INT48_003931</name>
</gene>
<evidence type="ECO:0000256" key="1">
    <source>
        <dbReference type="ARBA" id="ARBA00004123"/>
    </source>
</evidence>
<evidence type="ECO:0000256" key="3">
    <source>
        <dbReference type="ARBA" id="ARBA00022737"/>
    </source>
</evidence>
<dbReference type="GO" id="GO:0008270">
    <property type="term" value="F:zinc ion binding"/>
    <property type="evidence" value="ECO:0007669"/>
    <property type="project" value="UniProtKB-KW"/>
</dbReference>
<sequence length="933" mass="108780">MISLENMKQKNDKKITINALEYGLKADRLRARAHFNQETDGSKESLKCVLYTPEKAESSLSEITKNENGDSTDSLKFRKQNTKTKVDPLKTPDIDDPNNYCNSCDYMFMYRKPYLQHLLIKHNIHFKQPEKVGNTAPTFDILNLYCNVCNKTFDTKSVYVHHFVQIHGMTLPDSYSELSNFDINNLYCNVCDFRYKNKHSFMVHLRNLHYVELPSHFDVAPDVNDPDHFCITCDKSYGSRMKYLYHLTDVHHDMIPELYQGTDCMHPNVKDIGYKRYCSDCRKVFLSKHLFLIHLDKMHATGPKTLPSVNKEDITNPSNHFTSCNKTPVADVVSRYCDICDRTYSSLEFYQFHMTRNHHVQFPSSNKLPYTANRDKKPIHGMSLNGDKTVKHNAFKHDLKADRPRTRASIKQEPDDSKESLKCALYSPVKIDTPSLETDECESSSSTETLRLGYLDHELHSHKTKETPVIDLVTLRCNICNKMYTSSWMYRLHMASRNNIHVPPLRSNSKPGPDPSKIPDANDPNNYCISCNFKFKSRASYTSHLVRSHGMSHVITPKKPRKLRSTDLTIDILNRYCDFCDKTYSSKSNYIYHLVHTHRMTLPNIYSEQSNFDHENFYCKMCDRRYQKKKTFITHLRNVHCTEPPPSCPVPIPDVYDKNNYCVACDITLIKRKNYLHHLTSVHLDKIPELFQGIDCAKPSNTEILYKKYCTDCRKVFLLKRLCQIHMDKIHDIKPLRTLSTINDPDIDDPNNHCSLCNRTYTGKSIYRQHLAKVHHFVITPLPRGPAIRTETPIVDELNMYCNVCDKTFNKLSDYRSHLYRSHGIKRSRSKLPKICNRTEKPVIDEINNHCTACDKVYKNRSSYLNHLYKIHNVTVPKKRTLPVNHDIVPDWTNENNYCAACNRTYTGISAYRNHLARIHDMKKLKIEQDTYE</sequence>
<dbReference type="Pfam" id="PF12756">
    <property type="entry name" value="zf-C2H2_2"/>
    <property type="match status" value="1"/>
</dbReference>
<feature type="domain" description="C2H2-type" evidence="9">
    <location>
        <begin position="800"/>
        <end position="828"/>
    </location>
</feature>